<accession>A0A5C5YSE9</accession>
<reference evidence="2 3" key="1">
    <citation type="submission" date="2019-02" db="EMBL/GenBank/DDBJ databases">
        <title>Deep-cultivation of Planctomycetes and their phenomic and genomic characterization uncovers novel biology.</title>
        <authorList>
            <person name="Wiegand S."/>
            <person name="Jogler M."/>
            <person name="Boedeker C."/>
            <person name="Pinto D."/>
            <person name="Vollmers J."/>
            <person name="Rivas-Marin E."/>
            <person name="Kohn T."/>
            <person name="Peeters S.H."/>
            <person name="Heuer A."/>
            <person name="Rast P."/>
            <person name="Oberbeckmann S."/>
            <person name="Bunk B."/>
            <person name="Jeske O."/>
            <person name="Meyerdierks A."/>
            <person name="Storesund J.E."/>
            <person name="Kallscheuer N."/>
            <person name="Luecker S."/>
            <person name="Lage O.M."/>
            <person name="Pohl T."/>
            <person name="Merkel B.J."/>
            <person name="Hornburger P."/>
            <person name="Mueller R.-W."/>
            <person name="Bruemmer F."/>
            <person name="Labrenz M."/>
            <person name="Spormann A.M."/>
            <person name="Op Den Camp H."/>
            <person name="Overmann J."/>
            <person name="Amann R."/>
            <person name="Jetten M.S.M."/>
            <person name="Mascher T."/>
            <person name="Medema M.H."/>
            <person name="Devos D.P."/>
            <person name="Kaster A.-K."/>
            <person name="Ovreas L."/>
            <person name="Rohde M."/>
            <person name="Galperin M.Y."/>
            <person name="Jogler C."/>
        </authorList>
    </citation>
    <scope>NUCLEOTIDE SEQUENCE [LARGE SCALE GENOMIC DNA]</scope>
    <source>
        <strain evidence="2 3">Pla123a</strain>
    </source>
</reference>
<dbReference type="RefSeq" id="WP_197527794.1">
    <property type="nucleotide sequence ID" value="NZ_SJPO01000003.1"/>
</dbReference>
<dbReference type="Pfam" id="PF00881">
    <property type="entry name" value="Nitroreductase"/>
    <property type="match status" value="1"/>
</dbReference>
<dbReference type="Proteomes" id="UP000318478">
    <property type="component" value="Unassembled WGS sequence"/>
</dbReference>
<dbReference type="EMBL" id="SJPO01000003">
    <property type="protein sequence ID" value="TWT77912.1"/>
    <property type="molecule type" value="Genomic_DNA"/>
</dbReference>
<comment type="caution">
    <text evidence="2">The sequence shown here is derived from an EMBL/GenBank/DDBJ whole genome shotgun (WGS) entry which is preliminary data.</text>
</comment>
<dbReference type="AlphaFoldDB" id="A0A5C5YSE9"/>
<dbReference type="InterPro" id="IPR052530">
    <property type="entry name" value="NAD(P)H_nitroreductase"/>
</dbReference>
<organism evidence="2 3">
    <name type="scientific">Posidoniimonas polymericola</name>
    <dbReference type="NCBI Taxonomy" id="2528002"/>
    <lineage>
        <taxon>Bacteria</taxon>
        <taxon>Pseudomonadati</taxon>
        <taxon>Planctomycetota</taxon>
        <taxon>Planctomycetia</taxon>
        <taxon>Pirellulales</taxon>
        <taxon>Lacipirellulaceae</taxon>
        <taxon>Posidoniimonas</taxon>
    </lineage>
</organism>
<dbReference type="Gene3D" id="3.40.109.10">
    <property type="entry name" value="NADH Oxidase"/>
    <property type="match status" value="1"/>
</dbReference>
<feature type="domain" description="Nitroreductase" evidence="1">
    <location>
        <begin position="99"/>
        <end position="201"/>
    </location>
</feature>
<evidence type="ECO:0000313" key="3">
    <source>
        <dbReference type="Proteomes" id="UP000318478"/>
    </source>
</evidence>
<dbReference type="PANTHER" id="PTHR43821:SF1">
    <property type="entry name" value="NAD(P)H NITROREDUCTASE YDJA-RELATED"/>
    <property type="match status" value="1"/>
</dbReference>
<sequence length="235" mass="26224">MAYRTNMMNNNAPAIVADVIRRRRTEKVLCEVDDHQPVPPEVAAAHKPTVLAAIETAGWAPFHFPRQQQGPRQQDGLAEPWRAHVVWPKDLRPLALFLRDELKLTSKEPSLVAGASALVLVTWLPEFHDPRAAERSGLDPEQQRIRDEEHLAAASAMVQNLLLLLTAHGMGTYWSSGGKLRGAEAFEYLGIPAGERLLAAVFVEYLEMMSDSKQRKPGALRDKRGSAWIREVKLA</sequence>
<dbReference type="InterPro" id="IPR029479">
    <property type="entry name" value="Nitroreductase"/>
</dbReference>
<gene>
    <name evidence="2" type="ORF">Pla123a_17110</name>
</gene>
<name>A0A5C5YSE9_9BACT</name>
<evidence type="ECO:0000259" key="1">
    <source>
        <dbReference type="Pfam" id="PF00881"/>
    </source>
</evidence>
<evidence type="ECO:0000313" key="2">
    <source>
        <dbReference type="EMBL" id="TWT77912.1"/>
    </source>
</evidence>
<dbReference type="GO" id="GO:0016491">
    <property type="term" value="F:oxidoreductase activity"/>
    <property type="evidence" value="ECO:0007669"/>
    <property type="project" value="InterPro"/>
</dbReference>
<dbReference type="PANTHER" id="PTHR43821">
    <property type="entry name" value="NAD(P)H NITROREDUCTASE YDJA-RELATED"/>
    <property type="match status" value="1"/>
</dbReference>
<protein>
    <submittedName>
        <fullName evidence="2">Nitroreductase family protein</fullName>
    </submittedName>
</protein>
<dbReference type="InterPro" id="IPR000415">
    <property type="entry name" value="Nitroreductase-like"/>
</dbReference>
<proteinExistence type="predicted"/>
<dbReference type="SUPFAM" id="SSF55469">
    <property type="entry name" value="FMN-dependent nitroreductase-like"/>
    <property type="match status" value="1"/>
</dbReference>
<keyword evidence="3" id="KW-1185">Reference proteome</keyword>